<dbReference type="Proteomes" id="UP001595075">
    <property type="component" value="Unassembled WGS sequence"/>
</dbReference>
<keyword evidence="2" id="KW-1185">Reference proteome</keyword>
<comment type="caution">
    <text evidence="1">The sequence shown here is derived from an EMBL/GenBank/DDBJ whole genome shotgun (WGS) entry which is preliminary data.</text>
</comment>
<evidence type="ECO:0000313" key="1">
    <source>
        <dbReference type="EMBL" id="KAL2063230.1"/>
    </source>
</evidence>
<reference evidence="1 2" key="1">
    <citation type="journal article" date="2024" name="Commun. Biol.">
        <title>Comparative genomic analysis of thermophilic fungi reveals convergent evolutionary adaptations and gene losses.</title>
        <authorList>
            <person name="Steindorff A.S."/>
            <person name="Aguilar-Pontes M.V."/>
            <person name="Robinson A.J."/>
            <person name="Andreopoulos B."/>
            <person name="LaButti K."/>
            <person name="Kuo A."/>
            <person name="Mondo S."/>
            <person name="Riley R."/>
            <person name="Otillar R."/>
            <person name="Haridas S."/>
            <person name="Lipzen A."/>
            <person name="Grimwood J."/>
            <person name="Schmutz J."/>
            <person name="Clum A."/>
            <person name="Reid I.D."/>
            <person name="Moisan M.C."/>
            <person name="Butler G."/>
            <person name="Nguyen T.T.M."/>
            <person name="Dewar K."/>
            <person name="Conant G."/>
            <person name="Drula E."/>
            <person name="Henrissat B."/>
            <person name="Hansel C."/>
            <person name="Singer S."/>
            <person name="Hutchinson M.I."/>
            <person name="de Vries R.P."/>
            <person name="Natvig D.O."/>
            <person name="Powell A.J."/>
            <person name="Tsang A."/>
            <person name="Grigoriev I.V."/>
        </authorList>
    </citation>
    <scope>NUCLEOTIDE SEQUENCE [LARGE SCALE GENOMIC DNA]</scope>
    <source>
        <strain evidence="1 2">CBS 494.80</strain>
    </source>
</reference>
<accession>A0ABR4C052</accession>
<gene>
    <name evidence="1" type="ORF">VTL71DRAFT_5034</name>
</gene>
<sequence>MLVTIVTAIIPLDGIALPEIRANASLGDRDSGGLPLAFPSCDMTWPMEEMPHDDVAGFCLAAPCHYASGEGSWTDFCQTWLCQMTFCMTMAASQPLLSIPRTEYETPALGEWTTNRQTDMEDCEEAGHTTSEGARSAAVQHNYTPEYHFYNGKVVWPHLHGDGHRLQGKGVVDWIPSNIRVITGRFLDLRTKLNLGRHTAAASGKAVWTRPVQFRQASVRGSPLKSLNSPR</sequence>
<protein>
    <submittedName>
        <fullName evidence="1">Uncharacterized protein</fullName>
    </submittedName>
</protein>
<proteinExistence type="predicted"/>
<name>A0ABR4C052_9HELO</name>
<evidence type="ECO:0000313" key="2">
    <source>
        <dbReference type="Proteomes" id="UP001595075"/>
    </source>
</evidence>
<dbReference type="EMBL" id="JAZHXI010000015">
    <property type="protein sequence ID" value="KAL2063230.1"/>
    <property type="molecule type" value="Genomic_DNA"/>
</dbReference>
<organism evidence="1 2">
    <name type="scientific">Oculimacula yallundae</name>
    <dbReference type="NCBI Taxonomy" id="86028"/>
    <lineage>
        <taxon>Eukaryota</taxon>
        <taxon>Fungi</taxon>
        <taxon>Dikarya</taxon>
        <taxon>Ascomycota</taxon>
        <taxon>Pezizomycotina</taxon>
        <taxon>Leotiomycetes</taxon>
        <taxon>Helotiales</taxon>
        <taxon>Ploettnerulaceae</taxon>
        <taxon>Oculimacula</taxon>
    </lineage>
</organism>